<proteinExistence type="predicted"/>
<evidence type="ECO:0000259" key="2">
    <source>
        <dbReference type="Pfam" id="PF22607"/>
    </source>
</evidence>
<reference evidence="3" key="1">
    <citation type="journal article" date="2023" name="Mol. Plant Microbe Interact.">
        <title>Elucidating the Obligate Nature and Biological Capacity of an Invasive Fungal Corn Pathogen.</title>
        <authorList>
            <person name="MacCready J.S."/>
            <person name="Roggenkamp E.M."/>
            <person name="Gdanetz K."/>
            <person name="Chilvers M.I."/>
        </authorList>
    </citation>
    <scope>NUCLEOTIDE SEQUENCE</scope>
    <source>
        <strain evidence="3">PM02</strain>
    </source>
</reference>
<feature type="region of interest" description="Disordered" evidence="1">
    <location>
        <begin position="420"/>
        <end position="441"/>
    </location>
</feature>
<dbReference type="Gene3D" id="3.30.9.60">
    <property type="match status" value="1"/>
</dbReference>
<organism evidence="3 4">
    <name type="scientific">Phyllachora maydis</name>
    <dbReference type="NCBI Taxonomy" id="1825666"/>
    <lineage>
        <taxon>Eukaryota</taxon>
        <taxon>Fungi</taxon>
        <taxon>Dikarya</taxon>
        <taxon>Ascomycota</taxon>
        <taxon>Pezizomycotina</taxon>
        <taxon>Sordariomycetes</taxon>
        <taxon>Sordariomycetidae</taxon>
        <taxon>Phyllachorales</taxon>
        <taxon>Phyllachoraceae</taxon>
        <taxon>Phyllachora</taxon>
    </lineage>
</organism>
<evidence type="ECO:0000313" key="3">
    <source>
        <dbReference type="EMBL" id="KAK2066464.1"/>
    </source>
</evidence>
<feature type="compositionally biased region" description="Basic and acidic residues" evidence="1">
    <location>
        <begin position="431"/>
        <end position="441"/>
    </location>
</feature>
<dbReference type="PANTHER" id="PTHR47469:SF2">
    <property type="entry name" value="OS06G0597600 PROTEIN"/>
    <property type="match status" value="1"/>
</dbReference>
<keyword evidence="4" id="KW-1185">Reference proteome</keyword>
<dbReference type="EMBL" id="JAQQPM010000001">
    <property type="protein sequence ID" value="KAK2066464.1"/>
    <property type="molecule type" value="Genomic_DNA"/>
</dbReference>
<feature type="domain" description="2,6-dihydroxypyridine 3-monooxygenase substrate binding" evidence="2">
    <location>
        <begin position="189"/>
        <end position="319"/>
    </location>
</feature>
<dbReference type="Gene3D" id="3.50.50.60">
    <property type="entry name" value="FAD/NAD(P)-binding domain"/>
    <property type="match status" value="2"/>
</dbReference>
<comment type="caution">
    <text evidence="3">The sequence shown here is derived from an EMBL/GenBank/DDBJ whole genome shotgun (WGS) entry which is preliminary data.</text>
</comment>
<dbReference type="AlphaFoldDB" id="A0AAD9M661"/>
<evidence type="ECO:0000256" key="1">
    <source>
        <dbReference type="SAM" id="MobiDB-lite"/>
    </source>
</evidence>
<gene>
    <name evidence="3" type="ORF">P8C59_000284</name>
</gene>
<dbReference type="InterPro" id="IPR036188">
    <property type="entry name" value="FAD/NAD-bd_sf"/>
</dbReference>
<dbReference type="PRINTS" id="PR00420">
    <property type="entry name" value="RNGMNOXGNASE"/>
</dbReference>
<dbReference type="Pfam" id="PF22607">
    <property type="entry name" value="FAD_binding-like"/>
    <property type="match status" value="1"/>
</dbReference>
<sequence length="441" mass="48555">MAPKPVVIVGGSLSGLMHGVQLKRLGRDVIILEQDPAADRSSHHAGVAFQQSLREFLRRYDDTGVVASIPAHVYAVAHRFGLDRSWPADRHASNWTLLYRILRANFDGLVSPACPVPPPPRKTDGKAEYRAANVFIALWYHQPRDLVVVYYVDGDTGKEASLETGLVIGADGSRSAVRNHVGATVERQYSGYVAWRATLPEKDVSVATRDYFTDRLCTNMVSGPSMAICYIIPTGDGHTAEGERLFNIVWYYNVPQDSPEMAAIFRDARGTLRHNTVPARFVRPEAWERYRAEGAAQLRAPFAELIAKTHEPFLTKIGDSRCTDGPVFCAGRVLLVGDALTALRPHTGFGAEMAAYQCNLLGEVLRGERSLASWASDVQNMADKASRLSVAVGLFGLGSWYQFLRALTSLFLFWFADRKPDRKTPSAGSGGERKSGRGSKE</sequence>
<dbReference type="InterPro" id="IPR053212">
    <property type="entry name" value="DHP_3-monooxygenase"/>
</dbReference>
<dbReference type="SUPFAM" id="SSF54373">
    <property type="entry name" value="FAD-linked reductases, C-terminal domain"/>
    <property type="match status" value="1"/>
</dbReference>
<name>A0AAD9M661_9PEZI</name>
<dbReference type="PANTHER" id="PTHR47469">
    <property type="entry name" value="MONOOXYGENASE-LIKE"/>
    <property type="match status" value="1"/>
</dbReference>
<evidence type="ECO:0000313" key="4">
    <source>
        <dbReference type="Proteomes" id="UP001217918"/>
    </source>
</evidence>
<dbReference type="Proteomes" id="UP001217918">
    <property type="component" value="Unassembled WGS sequence"/>
</dbReference>
<accession>A0AAD9M661</accession>
<dbReference type="SUPFAM" id="SSF51905">
    <property type="entry name" value="FAD/NAD(P)-binding domain"/>
    <property type="match status" value="1"/>
</dbReference>
<dbReference type="InterPro" id="IPR054707">
    <property type="entry name" value="DhpH_subs-bd"/>
</dbReference>
<protein>
    <recommendedName>
        <fullName evidence="2">2,6-dihydroxypyridine 3-monooxygenase substrate binding domain-containing protein</fullName>
    </recommendedName>
</protein>